<sequence length="344" mass="36765">MPMTDRASDLIAELMGRGPMRTADHDRRVQVGIGCVGIVVVVALLAASALLYLAPPGHRSVTVQFAHANGLRAGDDVRIAGISVGKVDTVSLDGDRVRVVLNVRSDVLVGDSSGAAIKLLTPVGGRFVQLTTVGDTDIGDGIIPVTRTETTFDMSSVMEIATPRVAQLDGALLRDTLDELDAALAGRPQAIREVLQNSSRLASTVATRADQLATGLRVSEEYVRATTRDRQILLTFVRNFGTIGVKLGVQRDLVVRVFNRLKRVFAFLHRPILAYAQALEQPVDDAVAIMDKLAARLSSLDESIAAIHDFLDAARGFLGEQAAQTARSPQSAIIVCIPSPERGC</sequence>
<gene>
    <name evidence="3" type="ORF">NCTC8139_02025</name>
</gene>
<dbReference type="AlphaFoldDB" id="A0ABD7V2D5"/>
<reference evidence="3 4" key="1">
    <citation type="submission" date="2019-02" db="EMBL/GenBank/DDBJ databases">
        <authorList>
            <consortium name="Pathogen Informatics"/>
        </authorList>
    </citation>
    <scope>NUCLEOTIDE SEQUENCE [LARGE SCALE GENOMIC DNA]</scope>
    <source>
        <strain evidence="3 4">3012STDY6756503</strain>
    </source>
</reference>
<dbReference type="InterPro" id="IPR052336">
    <property type="entry name" value="MlaD_Phospholipid_Transporter"/>
</dbReference>
<dbReference type="Proteomes" id="UP000360750">
    <property type="component" value="Unassembled WGS sequence"/>
</dbReference>
<organism evidence="3 4">
    <name type="scientific">Gordonia paraffinivorans</name>
    <dbReference type="NCBI Taxonomy" id="175628"/>
    <lineage>
        <taxon>Bacteria</taxon>
        <taxon>Bacillati</taxon>
        <taxon>Actinomycetota</taxon>
        <taxon>Actinomycetes</taxon>
        <taxon>Mycobacteriales</taxon>
        <taxon>Gordoniaceae</taxon>
        <taxon>Gordonia</taxon>
    </lineage>
</organism>
<keyword evidence="1" id="KW-0472">Membrane</keyword>
<protein>
    <submittedName>
        <fullName evidence="3">Virulence factor Mce family protein</fullName>
    </submittedName>
</protein>
<evidence type="ECO:0000313" key="3">
    <source>
        <dbReference type="EMBL" id="VFA88480.1"/>
    </source>
</evidence>
<dbReference type="PANTHER" id="PTHR33371">
    <property type="entry name" value="INTERMEMBRANE PHOSPHOLIPID TRANSPORT SYSTEM BINDING PROTEIN MLAD-RELATED"/>
    <property type="match status" value="1"/>
</dbReference>
<dbReference type="Pfam" id="PF02470">
    <property type="entry name" value="MlaD"/>
    <property type="match status" value="1"/>
</dbReference>
<name>A0ABD7V2D5_9ACTN</name>
<keyword evidence="1" id="KW-1133">Transmembrane helix</keyword>
<feature type="transmembrane region" description="Helical" evidence="1">
    <location>
        <begin position="31"/>
        <end position="54"/>
    </location>
</feature>
<evidence type="ECO:0000256" key="1">
    <source>
        <dbReference type="SAM" id="Phobius"/>
    </source>
</evidence>
<dbReference type="RefSeq" id="WP_131734203.1">
    <property type="nucleotide sequence ID" value="NZ_CAACYD010000006.1"/>
</dbReference>
<accession>A0ABD7V2D5</accession>
<feature type="domain" description="Mce/MlaD" evidence="2">
    <location>
        <begin position="59"/>
        <end position="131"/>
    </location>
</feature>
<keyword evidence="1" id="KW-0812">Transmembrane</keyword>
<dbReference type="InterPro" id="IPR003399">
    <property type="entry name" value="Mce/MlaD"/>
</dbReference>
<dbReference type="PANTHER" id="PTHR33371:SF18">
    <property type="entry name" value="MCE-FAMILY PROTEIN MCE3C"/>
    <property type="match status" value="1"/>
</dbReference>
<proteinExistence type="predicted"/>
<comment type="caution">
    <text evidence="3">The sequence shown here is derived from an EMBL/GenBank/DDBJ whole genome shotgun (WGS) entry which is preliminary data.</text>
</comment>
<dbReference type="GeneID" id="60750033"/>
<evidence type="ECO:0000313" key="4">
    <source>
        <dbReference type="Proteomes" id="UP000360750"/>
    </source>
</evidence>
<dbReference type="EMBL" id="CAACYD010000006">
    <property type="protein sequence ID" value="VFA88480.1"/>
    <property type="molecule type" value="Genomic_DNA"/>
</dbReference>
<evidence type="ECO:0000259" key="2">
    <source>
        <dbReference type="Pfam" id="PF02470"/>
    </source>
</evidence>